<dbReference type="RefSeq" id="WP_056935393.1">
    <property type="nucleotide sequence ID" value="NZ_CP013114.1"/>
</dbReference>
<evidence type="ECO:0000313" key="3">
    <source>
        <dbReference type="Proteomes" id="UP001152422"/>
    </source>
</evidence>
<dbReference type="Gene3D" id="3.40.630.30">
    <property type="match status" value="1"/>
</dbReference>
<dbReference type="InterPro" id="IPR016181">
    <property type="entry name" value="Acyl_CoA_acyltransferase"/>
</dbReference>
<keyword evidence="2" id="KW-0012">Acyltransferase</keyword>
<dbReference type="EMBL" id="JAMBQA010000004">
    <property type="protein sequence ID" value="MDG0846503.1"/>
    <property type="molecule type" value="Genomic_DNA"/>
</dbReference>
<sequence length="145" mass="16871">MELVVKRTKDLSNIELLHILEERIKVFVVEQKCAYQEIGKDDEEALHIILKDENHIAAYTRIVDRQSHISFGRVLVAQNYRMRGFGRNIVQKTIDIINEKYSGSLISISGQAYLKSFYESFGFKGVSDIYLEDDIPHIKFEMMAR</sequence>
<accession>A0A9X4L5I4</accession>
<dbReference type="PROSITE" id="PS51186">
    <property type="entry name" value="GNAT"/>
    <property type="match status" value="1"/>
</dbReference>
<gene>
    <name evidence="2" type="ORF">M4L89_09740</name>
</gene>
<name>A0A9X4L5I4_9STAP</name>
<dbReference type="Pfam" id="PF13673">
    <property type="entry name" value="Acetyltransf_10"/>
    <property type="match status" value="1"/>
</dbReference>
<keyword evidence="3" id="KW-1185">Reference proteome</keyword>
<comment type="caution">
    <text evidence="2">The sequence shown here is derived from an EMBL/GenBank/DDBJ whole genome shotgun (WGS) entry which is preliminary data.</text>
</comment>
<dbReference type="GO" id="GO:0016747">
    <property type="term" value="F:acyltransferase activity, transferring groups other than amino-acyl groups"/>
    <property type="evidence" value="ECO:0007669"/>
    <property type="project" value="InterPro"/>
</dbReference>
<feature type="domain" description="N-acetyltransferase" evidence="1">
    <location>
        <begin position="6"/>
        <end position="145"/>
    </location>
</feature>
<keyword evidence="2" id="KW-0808">Transferase</keyword>
<protein>
    <submittedName>
        <fullName evidence="2">GNAT family N-acetyltransferase</fullName>
        <ecNumber evidence="2">2.3.1.-</ecNumber>
    </submittedName>
</protein>
<dbReference type="InterPro" id="IPR000182">
    <property type="entry name" value="GNAT_dom"/>
</dbReference>
<proteinExistence type="predicted"/>
<dbReference type="EC" id="2.3.1.-" evidence="2"/>
<dbReference type="Proteomes" id="UP001152422">
    <property type="component" value="Unassembled WGS sequence"/>
</dbReference>
<organism evidence="2 3">
    <name type="scientific">Staphylococcus equorum</name>
    <dbReference type="NCBI Taxonomy" id="246432"/>
    <lineage>
        <taxon>Bacteria</taxon>
        <taxon>Bacillati</taxon>
        <taxon>Bacillota</taxon>
        <taxon>Bacilli</taxon>
        <taxon>Bacillales</taxon>
        <taxon>Staphylococcaceae</taxon>
        <taxon>Staphylococcus</taxon>
    </lineage>
</organism>
<dbReference type="AlphaFoldDB" id="A0A9X4L5I4"/>
<dbReference type="SUPFAM" id="SSF55729">
    <property type="entry name" value="Acyl-CoA N-acyltransferases (Nat)"/>
    <property type="match status" value="1"/>
</dbReference>
<evidence type="ECO:0000259" key="1">
    <source>
        <dbReference type="PROSITE" id="PS51186"/>
    </source>
</evidence>
<evidence type="ECO:0000313" key="2">
    <source>
        <dbReference type="EMBL" id="MDG0846503.1"/>
    </source>
</evidence>
<dbReference type="KEGG" id="seqo:SE1039_06430"/>
<reference evidence="2" key="1">
    <citation type="submission" date="2022-05" db="EMBL/GenBank/DDBJ databases">
        <title>Comparative genomics of Staphylococcus equorum isolates.</title>
        <authorList>
            <person name="Luelf R.H."/>
        </authorList>
    </citation>
    <scope>NUCLEOTIDE SEQUENCE</scope>
    <source>
        <strain evidence="2">TMW 2.2497</strain>
    </source>
</reference>